<dbReference type="InterPro" id="IPR029058">
    <property type="entry name" value="AB_hydrolase_fold"/>
</dbReference>
<evidence type="ECO:0000256" key="1">
    <source>
        <dbReference type="ARBA" id="ARBA00004496"/>
    </source>
</evidence>
<protein>
    <submittedName>
        <fullName evidence="7">Polyhydroxyalkanoic acid synthase</fullName>
    </submittedName>
</protein>
<keyword evidence="3" id="KW-0808">Transferase</keyword>
<organism evidence="7">
    <name type="scientific">uncultured Rubrobacteraceae bacterium</name>
    <dbReference type="NCBI Taxonomy" id="349277"/>
    <lineage>
        <taxon>Bacteria</taxon>
        <taxon>Bacillati</taxon>
        <taxon>Actinomycetota</taxon>
        <taxon>Rubrobacteria</taxon>
        <taxon>Rubrobacterales</taxon>
        <taxon>Rubrobacteraceae</taxon>
        <taxon>environmental samples</taxon>
    </lineage>
</organism>
<evidence type="ECO:0000313" key="7">
    <source>
        <dbReference type="EMBL" id="CAA9428748.1"/>
    </source>
</evidence>
<proteinExistence type="predicted"/>
<evidence type="ECO:0000256" key="2">
    <source>
        <dbReference type="ARBA" id="ARBA00022490"/>
    </source>
</evidence>
<dbReference type="PANTHER" id="PTHR36837:SF5">
    <property type="entry name" value="POLY-3-HYDROXYBUTYRATE SYNTHASE"/>
    <property type="match status" value="1"/>
</dbReference>
<evidence type="ECO:0000259" key="6">
    <source>
        <dbReference type="Pfam" id="PF07167"/>
    </source>
</evidence>
<dbReference type="Pfam" id="PF07167">
    <property type="entry name" value="PhaC_N"/>
    <property type="match status" value="1"/>
</dbReference>
<dbReference type="AlphaFoldDB" id="A0A6J4PZL7"/>
<feature type="region of interest" description="Disordered" evidence="5">
    <location>
        <begin position="611"/>
        <end position="640"/>
    </location>
</feature>
<dbReference type="InterPro" id="IPR010963">
    <property type="entry name" value="PHA_synth_I"/>
</dbReference>
<dbReference type="InterPro" id="IPR010941">
    <property type="entry name" value="PhaC_N"/>
</dbReference>
<feature type="region of interest" description="Disordered" evidence="5">
    <location>
        <begin position="577"/>
        <end position="598"/>
    </location>
</feature>
<comment type="subcellular location">
    <subcellularLocation>
        <location evidence="1">Cytoplasm</location>
    </subcellularLocation>
</comment>
<dbReference type="GO" id="GO:0016746">
    <property type="term" value="F:acyltransferase activity"/>
    <property type="evidence" value="ECO:0007669"/>
    <property type="project" value="UniProtKB-KW"/>
</dbReference>
<sequence>MSEEKTHGGSVGTPPMPFDLWAQWMRANMGAMTATPGASVPWLAAPGVSTKEDAAEMPSGTIRNDPLLSVMEKLWDANPVQNVLPINWVEIGKSLQTLWQREMSDPVKAMQRATDFNTKVWGAAFENWQDAANRFWGIEREKNEEEEGRPDKRFAAPEWAENPFYETLKESYLLASEFLLNEAEATDGKDTDEQRRLRFHLQQFVDAMAPVNYLLTNPEALKRAFETGGASLAEGARNLLTDLEEGRMNMTDATAFQPGENLAITPGKVVYRNDLIELIQYEPTTDKVREIPIVFFPPWINKYYILDLQPKNSMVKYLVDEGFTVFMTSWKNPDASMENTQFEDYMTKGPLAAVEAVRDITGSEKVNPVGYCVGGTLLAVTLAWLAAGGDENPFNASTFMVSLQDFADVGETAVFIDEPQIEFMERQMMERGYLDNRKMANMFNLLRSNDLIWSNVVNNYLLGQKPPAFDLLYWNSDGTRMARDAHSFYLRNTYLENNLVKPGKVEIKGRKIDLGTIEGEAYAVGAEKDHIVPWYSAWKIGQITNAKTRFALANSGHIAGMINPPSKEKGRHWVNESGDAGSVSTAEEWRQSATEREGSWWEDWTNWLEPFSGKKVNPPEMGSDNYPPIEDAPGTYVKEK</sequence>
<name>A0A6J4PZL7_9ACTN</name>
<keyword evidence="2" id="KW-0963">Cytoplasm</keyword>
<dbReference type="NCBIfam" id="TIGR01838">
    <property type="entry name" value="PHA_synth_I"/>
    <property type="match status" value="1"/>
</dbReference>
<evidence type="ECO:0000256" key="3">
    <source>
        <dbReference type="ARBA" id="ARBA00022679"/>
    </source>
</evidence>
<accession>A0A6J4PZL7</accession>
<gene>
    <name evidence="7" type="ORF">AVDCRST_MAG03-3083</name>
</gene>
<dbReference type="EMBL" id="CADCUT010000182">
    <property type="protein sequence ID" value="CAA9428748.1"/>
    <property type="molecule type" value="Genomic_DNA"/>
</dbReference>
<dbReference type="InterPro" id="IPR051321">
    <property type="entry name" value="PHA/PHB_synthase"/>
</dbReference>
<dbReference type="GO" id="GO:0005737">
    <property type="term" value="C:cytoplasm"/>
    <property type="evidence" value="ECO:0007669"/>
    <property type="project" value="UniProtKB-SubCell"/>
</dbReference>
<dbReference type="PANTHER" id="PTHR36837">
    <property type="entry name" value="POLY(3-HYDROXYALKANOATE) POLYMERASE SUBUNIT PHAC"/>
    <property type="match status" value="1"/>
</dbReference>
<feature type="domain" description="Poly-beta-hydroxybutyrate polymerase N-terminal" evidence="6">
    <location>
        <begin position="151"/>
        <end position="318"/>
    </location>
</feature>
<keyword evidence="4" id="KW-0012">Acyltransferase</keyword>
<feature type="compositionally biased region" description="Basic and acidic residues" evidence="5">
    <location>
        <begin position="587"/>
        <end position="598"/>
    </location>
</feature>
<reference evidence="7" key="1">
    <citation type="submission" date="2020-02" db="EMBL/GenBank/DDBJ databases">
        <authorList>
            <person name="Meier V. D."/>
        </authorList>
    </citation>
    <scope>NUCLEOTIDE SEQUENCE</scope>
    <source>
        <strain evidence="7">AVDCRST_MAG03</strain>
    </source>
</reference>
<evidence type="ECO:0000256" key="5">
    <source>
        <dbReference type="SAM" id="MobiDB-lite"/>
    </source>
</evidence>
<evidence type="ECO:0000256" key="4">
    <source>
        <dbReference type="ARBA" id="ARBA00023315"/>
    </source>
</evidence>
<dbReference type="SUPFAM" id="SSF53474">
    <property type="entry name" value="alpha/beta-Hydrolases"/>
    <property type="match status" value="1"/>
</dbReference>
<dbReference type="GO" id="GO:0042619">
    <property type="term" value="P:poly-hydroxybutyrate biosynthetic process"/>
    <property type="evidence" value="ECO:0007669"/>
    <property type="project" value="InterPro"/>
</dbReference>
<dbReference type="Gene3D" id="3.40.50.1820">
    <property type="entry name" value="alpha/beta hydrolase"/>
    <property type="match status" value="1"/>
</dbReference>